<dbReference type="AlphaFoldDB" id="A0A921KZV9"/>
<proteinExistence type="predicted"/>
<organism evidence="2 3">
    <name type="scientific">Butyricimonas virosa</name>
    <dbReference type="NCBI Taxonomy" id="544645"/>
    <lineage>
        <taxon>Bacteria</taxon>
        <taxon>Pseudomonadati</taxon>
        <taxon>Bacteroidota</taxon>
        <taxon>Bacteroidia</taxon>
        <taxon>Bacteroidales</taxon>
        <taxon>Odoribacteraceae</taxon>
        <taxon>Butyricimonas</taxon>
    </lineage>
</organism>
<gene>
    <name evidence="2" type="ORF">K8V05_15505</name>
</gene>
<feature type="signal peptide" evidence="1">
    <location>
        <begin position="1"/>
        <end position="20"/>
    </location>
</feature>
<comment type="caution">
    <text evidence="2">The sequence shown here is derived from an EMBL/GenBank/DDBJ whole genome shotgun (WGS) entry which is preliminary data.</text>
</comment>
<accession>A0A921KZV9</accession>
<sequence>MAGKYINILLAGLLTILLFACSDDRDSLSGQASGDPLLTFNMTRAGGDIVGNTLVYLFDGQGSDAGKFNHKVQEVTYGPDRLSMTVAAGTWNIALVTANTDFSGGLIQPVRSAARKDLKMWETQLSGGTLPSMPELRTANIDGQQVIGGQDNSVTGTTILSRNVALVKVVIADAGGLDVNGTHNFELKDVPTTLNWEGGLFPTAKSPRVSNTPMTGTFRVKDSVSLPGHQRSDTLYFVIPAHKGNDYLTANPKDTTESHMKVSVDLACEGGSRFQKTDVVIPRVPRVNGILLVRLLVGGKLDVTADVLGWEDVELNADLSQTQLYTDKASVGLSHKDTLYVNTNAPDFTVDYPTGGWITSVRKIEDNGVEITADVNSYVDGQPRGSYITIKANNVTKRIPVTQRPDEGTISVNNKRLVFCPNLHEDRQIEITSIGGGWKFLTTNPRKATANVQNGNVGKSNVNFTRSSVAYNKTLDEGHLVYGDTLVIVKNIMTLATDTIRLVNCYIYVDNDNTIDAAAPQGEATQAVTNSQDVIVYGGTKMIENFSSQQSWLHDISWDPIGQILSFTTDRNTGNANPDDDDEPRAGTMKFRHASCPDYEVTANVYQDIIVTIPPFHFFVVKFTWSAGKDVDIAVGFFGNHISGNGNDNSLYDGKTVGWQQNAPSYSAGDGVSRNAVTYKGDRLLTWGGDATDKQGETAFFNAPLFENDANSPRKIKMEIYAAWYDNEPPTLPAPMTMSIKAYKDGEMYIGKGTSSTTPENNRNFYNRGGSELYSEEFIISINKLSTGSSDAKAYKTKYTHVATVTYDRVKHSAKFDVW</sequence>
<evidence type="ECO:0000313" key="2">
    <source>
        <dbReference type="EMBL" id="HJF72155.1"/>
    </source>
</evidence>
<evidence type="ECO:0000313" key="3">
    <source>
        <dbReference type="Proteomes" id="UP000742098"/>
    </source>
</evidence>
<feature type="chain" id="PRO_5037173626" description="BACON domain-containing protein" evidence="1">
    <location>
        <begin position="21"/>
        <end position="819"/>
    </location>
</feature>
<dbReference type="PROSITE" id="PS51257">
    <property type="entry name" value="PROKAR_LIPOPROTEIN"/>
    <property type="match status" value="1"/>
</dbReference>
<reference evidence="2" key="2">
    <citation type="submission" date="2021-09" db="EMBL/GenBank/DDBJ databases">
        <authorList>
            <person name="Gilroy R."/>
        </authorList>
    </citation>
    <scope>NUCLEOTIDE SEQUENCE</scope>
    <source>
        <strain evidence="2">6966</strain>
    </source>
</reference>
<evidence type="ECO:0008006" key="4">
    <source>
        <dbReference type="Google" id="ProtNLM"/>
    </source>
</evidence>
<feature type="non-terminal residue" evidence="2">
    <location>
        <position position="819"/>
    </location>
</feature>
<name>A0A921KZV9_9BACT</name>
<dbReference type="EMBL" id="DYVS01000291">
    <property type="protein sequence ID" value="HJF72155.1"/>
    <property type="molecule type" value="Genomic_DNA"/>
</dbReference>
<keyword evidence="1" id="KW-0732">Signal</keyword>
<protein>
    <recommendedName>
        <fullName evidence="4">BACON domain-containing protein</fullName>
    </recommendedName>
</protein>
<evidence type="ECO:0000256" key="1">
    <source>
        <dbReference type="SAM" id="SignalP"/>
    </source>
</evidence>
<reference evidence="2" key="1">
    <citation type="journal article" date="2021" name="PeerJ">
        <title>Extensive microbial diversity within the chicken gut microbiome revealed by metagenomics and culture.</title>
        <authorList>
            <person name="Gilroy R."/>
            <person name="Ravi A."/>
            <person name="Getino M."/>
            <person name="Pursley I."/>
            <person name="Horton D.L."/>
            <person name="Alikhan N.F."/>
            <person name="Baker D."/>
            <person name="Gharbi K."/>
            <person name="Hall N."/>
            <person name="Watson M."/>
            <person name="Adriaenssens E.M."/>
            <person name="Foster-Nyarko E."/>
            <person name="Jarju S."/>
            <person name="Secka A."/>
            <person name="Antonio M."/>
            <person name="Oren A."/>
            <person name="Chaudhuri R.R."/>
            <person name="La Ragione R."/>
            <person name="Hildebrand F."/>
            <person name="Pallen M.J."/>
        </authorList>
    </citation>
    <scope>NUCLEOTIDE SEQUENCE</scope>
    <source>
        <strain evidence="2">6966</strain>
    </source>
</reference>
<dbReference type="Proteomes" id="UP000742098">
    <property type="component" value="Unassembled WGS sequence"/>
</dbReference>